<accession>A0A160DWI1</accession>
<proteinExistence type="predicted"/>
<dbReference type="InterPro" id="IPR013783">
    <property type="entry name" value="Ig-like_fold"/>
</dbReference>
<dbReference type="AlphaFoldDB" id="A0A160DWI1"/>
<evidence type="ECO:0000256" key="1">
    <source>
        <dbReference type="SAM" id="MobiDB-lite"/>
    </source>
</evidence>
<evidence type="ECO:0000256" key="2">
    <source>
        <dbReference type="SAM" id="SignalP"/>
    </source>
</evidence>
<protein>
    <recommendedName>
        <fullName evidence="5">Fibronectin type-III domain-containing protein</fullName>
    </recommendedName>
</protein>
<reference evidence="3 4" key="1">
    <citation type="submission" date="2016-04" db="EMBL/GenBank/DDBJ databases">
        <title>Complete genome sequence of Dokdonella koreensis DS-123T.</title>
        <authorList>
            <person name="Kim J.F."/>
            <person name="Lee H."/>
            <person name="Kwak M.-J."/>
        </authorList>
    </citation>
    <scope>NUCLEOTIDE SEQUENCE [LARGE SCALE GENOMIC DNA]</scope>
    <source>
        <strain evidence="3 4">DS-123</strain>
    </source>
</reference>
<sequence>MRRRACLLLSGSILLGGAAVASAQAPAPVNTLSWTARDLDRAYGFVVYRGPAAEGPFLRLNKDIIRTSPSQGEYRYVDRDVVAGTTYYYQIDAVSQTGVKKRLSPPLPKKTGGTAASAELPGTGKAGGSRGP</sequence>
<organism evidence="3 4">
    <name type="scientific">Dokdonella koreensis DS-123</name>
    <dbReference type="NCBI Taxonomy" id="1300342"/>
    <lineage>
        <taxon>Bacteria</taxon>
        <taxon>Pseudomonadati</taxon>
        <taxon>Pseudomonadota</taxon>
        <taxon>Gammaproteobacteria</taxon>
        <taxon>Lysobacterales</taxon>
        <taxon>Rhodanobacteraceae</taxon>
        <taxon>Dokdonella</taxon>
    </lineage>
</organism>
<dbReference type="KEGG" id="dko:I596_2789"/>
<keyword evidence="4" id="KW-1185">Reference proteome</keyword>
<evidence type="ECO:0000313" key="4">
    <source>
        <dbReference type="Proteomes" id="UP000076830"/>
    </source>
</evidence>
<dbReference type="OrthoDB" id="9801493at2"/>
<evidence type="ECO:0008006" key="5">
    <source>
        <dbReference type="Google" id="ProtNLM"/>
    </source>
</evidence>
<dbReference type="Gene3D" id="2.60.40.10">
    <property type="entry name" value="Immunoglobulins"/>
    <property type="match status" value="1"/>
</dbReference>
<dbReference type="RefSeq" id="WP_067648743.1">
    <property type="nucleotide sequence ID" value="NZ_CP015249.1"/>
</dbReference>
<feature type="chain" id="PRO_5007813224" description="Fibronectin type-III domain-containing protein" evidence="2">
    <location>
        <begin position="24"/>
        <end position="132"/>
    </location>
</feature>
<feature type="signal peptide" evidence="2">
    <location>
        <begin position="1"/>
        <end position="23"/>
    </location>
</feature>
<gene>
    <name evidence="3" type="ORF">I596_2789</name>
</gene>
<dbReference type="InterPro" id="IPR036116">
    <property type="entry name" value="FN3_sf"/>
</dbReference>
<name>A0A160DWI1_9GAMM</name>
<dbReference type="STRING" id="1300342.I596_2789"/>
<dbReference type="SUPFAM" id="SSF49265">
    <property type="entry name" value="Fibronectin type III"/>
    <property type="match status" value="1"/>
</dbReference>
<keyword evidence="2" id="KW-0732">Signal</keyword>
<feature type="region of interest" description="Disordered" evidence="1">
    <location>
        <begin position="98"/>
        <end position="132"/>
    </location>
</feature>
<evidence type="ECO:0000313" key="3">
    <source>
        <dbReference type="EMBL" id="ANB18784.1"/>
    </source>
</evidence>
<dbReference type="Proteomes" id="UP000076830">
    <property type="component" value="Chromosome"/>
</dbReference>
<dbReference type="EMBL" id="CP015249">
    <property type="protein sequence ID" value="ANB18784.1"/>
    <property type="molecule type" value="Genomic_DNA"/>
</dbReference>